<sequence>MHVHRERGGGCGPGEPDLEPRGLLQAQPPAAQLGRDERCQVTRLCQLGEVLREEAVLGVVLGGAAAESFETLRGQDVLLGYAP</sequence>
<evidence type="ECO:0000313" key="3">
    <source>
        <dbReference type="Proteomes" id="UP000016743"/>
    </source>
</evidence>
<organism evidence="2 3">
    <name type="scientific">Leifsonia xyli subsp. cynodontis DSM 46306</name>
    <dbReference type="NCBI Taxonomy" id="1389489"/>
    <lineage>
        <taxon>Bacteria</taxon>
        <taxon>Bacillati</taxon>
        <taxon>Actinomycetota</taxon>
        <taxon>Actinomycetes</taxon>
        <taxon>Micrococcales</taxon>
        <taxon>Microbacteriaceae</taxon>
        <taxon>Leifsonia</taxon>
    </lineage>
</organism>
<protein>
    <submittedName>
        <fullName evidence="2">Uncharacterized protein</fullName>
    </submittedName>
</protein>
<proteinExistence type="predicted"/>
<keyword evidence="3" id="KW-1185">Reference proteome</keyword>
<name>U3P557_LEIXC</name>
<evidence type="ECO:0000256" key="1">
    <source>
        <dbReference type="SAM" id="MobiDB-lite"/>
    </source>
</evidence>
<evidence type="ECO:0000313" key="2">
    <source>
        <dbReference type="EMBL" id="AGW40876.1"/>
    </source>
</evidence>
<reference evidence="2 3" key="1">
    <citation type="journal article" date="2013" name="Genome Announc.">
        <title>Complete Genome Sequence of Leifsonia xyli subsp. cynodontis Strain DSM46306, a Gram-Positive Bacterial Pathogen of Grasses.</title>
        <authorList>
            <person name="Monteiro-Vitorello C.B."/>
            <person name="Zerillo M.M."/>
            <person name="Van Sluys M.A."/>
            <person name="Camargo L.E."/>
            <person name="Kitajima J.P."/>
        </authorList>
    </citation>
    <scope>NUCLEOTIDE SEQUENCE [LARGE SCALE GENOMIC DNA]</scope>
    <source>
        <strain evidence="2 3">DSM 46306</strain>
    </source>
</reference>
<dbReference type="EMBL" id="CP006734">
    <property type="protein sequence ID" value="AGW40876.1"/>
    <property type="molecule type" value="Genomic_DNA"/>
</dbReference>
<feature type="region of interest" description="Disordered" evidence="1">
    <location>
        <begin position="1"/>
        <end position="31"/>
    </location>
</feature>
<accession>U3P557</accession>
<dbReference type="KEGG" id="lxy:O159_06990"/>
<dbReference type="Proteomes" id="UP000016743">
    <property type="component" value="Chromosome"/>
</dbReference>
<dbReference type="HOGENOM" id="CLU_2538436_0_0_11"/>
<dbReference type="AlphaFoldDB" id="U3P557"/>
<gene>
    <name evidence="2" type="ORF">O159_06990</name>
</gene>